<evidence type="ECO:0000313" key="2">
    <source>
        <dbReference type="Proteomes" id="UP000003009"/>
    </source>
</evidence>
<name>C4GK49_9NEIS</name>
<dbReference type="AlphaFoldDB" id="C4GK49"/>
<accession>C4GK49</accession>
<dbReference type="HOGENOM" id="CLU_3311206_0_0_4"/>
<gene>
    <name evidence="1" type="ORF">GCWU000324_02422</name>
</gene>
<keyword evidence="2" id="KW-1185">Reference proteome</keyword>
<dbReference type="Proteomes" id="UP000003009">
    <property type="component" value="Unassembled WGS sequence"/>
</dbReference>
<sequence>MVMARNEKKGVETGQSENGLCRLGCAETCCAGFQAASAA</sequence>
<reference evidence="1" key="1">
    <citation type="submission" date="2009-04" db="EMBL/GenBank/DDBJ databases">
        <authorList>
            <person name="Weinstock G."/>
            <person name="Sodergren E."/>
            <person name="Clifton S."/>
            <person name="Fulton L."/>
            <person name="Fulton B."/>
            <person name="Courtney L."/>
            <person name="Fronick C."/>
            <person name="Harrison M."/>
            <person name="Strong C."/>
            <person name="Farmer C."/>
            <person name="Delahaunty K."/>
            <person name="Markovic C."/>
            <person name="Hall O."/>
            <person name="Minx P."/>
            <person name="Tomlinson C."/>
            <person name="Mitreva M."/>
            <person name="Nelson J."/>
            <person name="Hou S."/>
            <person name="Wollam A."/>
            <person name="Pepin K.H."/>
            <person name="Johnson M."/>
            <person name="Bhonagiri V."/>
            <person name="Nash W.E."/>
            <person name="Warren W."/>
            <person name="Chinwalla A."/>
            <person name="Mardis E.R."/>
            <person name="Wilson R.K."/>
        </authorList>
    </citation>
    <scope>NUCLEOTIDE SEQUENCE [LARGE SCALE GENOMIC DNA]</scope>
    <source>
        <strain evidence="1">ATCC 51147</strain>
    </source>
</reference>
<protein>
    <submittedName>
        <fullName evidence="1">Uncharacterized protein</fullName>
    </submittedName>
</protein>
<organism evidence="1 2">
    <name type="scientific">Kingella oralis ATCC 51147</name>
    <dbReference type="NCBI Taxonomy" id="629741"/>
    <lineage>
        <taxon>Bacteria</taxon>
        <taxon>Pseudomonadati</taxon>
        <taxon>Pseudomonadota</taxon>
        <taxon>Betaproteobacteria</taxon>
        <taxon>Neisseriales</taxon>
        <taxon>Neisseriaceae</taxon>
        <taxon>Kingella</taxon>
    </lineage>
</organism>
<evidence type="ECO:0000313" key="1">
    <source>
        <dbReference type="EMBL" id="EEP68170.1"/>
    </source>
</evidence>
<comment type="caution">
    <text evidence="1">The sequence shown here is derived from an EMBL/GenBank/DDBJ whole genome shotgun (WGS) entry which is preliminary data.</text>
</comment>
<dbReference type="EMBL" id="ACJW02000003">
    <property type="protein sequence ID" value="EEP68170.1"/>
    <property type="molecule type" value="Genomic_DNA"/>
</dbReference>
<proteinExistence type="predicted"/>